<organism evidence="1 2">
    <name type="scientific">Multifurca ochricompacta</name>
    <dbReference type="NCBI Taxonomy" id="376703"/>
    <lineage>
        <taxon>Eukaryota</taxon>
        <taxon>Fungi</taxon>
        <taxon>Dikarya</taxon>
        <taxon>Basidiomycota</taxon>
        <taxon>Agaricomycotina</taxon>
        <taxon>Agaricomycetes</taxon>
        <taxon>Russulales</taxon>
        <taxon>Russulaceae</taxon>
        <taxon>Multifurca</taxon>
    </lineage>
</organism>
<comment type="caution">
    <text evidence="1">The sequence shown here is derived from an EMBL/GenBank/DDBJ whole genome shotgun (WGS) entry which is preliminary data.</text>
</comment>
<dbReference type="AlphaFoldDB" id="A0AAD4LYV9"/>
<evidence type="ECO:0000313" key="2">
    <source>
        <dbReference type="Proteomes" id="UP001203297"/>
    </source>
</evidence>
<gene>
    <name evidence="1" type="ORF">B0F90DRAFT_1760247</name>
</gene>
<evidence type="ECO:0000313" key="1">
    <source>
        <dbReference type="EMBL" id="KAI0293869.1"/>
    </source>
</evidence>
<dbReference type="Proteomes" id="UP001203297">
    <property type="component" value="Unassembled WGS sequence"/>
</dbReference>
<reference evidence="1" key="1">
    <citation type="journal article" date="2022" name="New Phytol.">
        <title>Evolutionary transition to the ectomycorrhizal habit in the genomes of a hyperdiverse lineage of mushroom-forming fungi.</title>
        <authorList>
            <person name="Looney B."/>
            <person name="Miyauchi S."/>
            <person name="Morin E."/>
            <person name="Drula E."/>
            <person name="Courty P.E."/>
            <person name="Kohler A."/>
            <person name="Kuo A."/>
            <person name="LaButti K."/>
            <person name="Pangilinan J."/>
            <person name="Lipzen A."/>
            <person name="Riley R."/>
            <person name="Andreopoulos W."/>
            <person name="He G."/>
            <person name="Johnson J."/>
            <person name="Nolan M."/>
            <person name="Tritt A."/>
            <person name="Barry K.W."/>
            <person name="Grigoriev I.V."/>
            <person name="Nagy L.G."/>
            <person name="Hibbett D."/>
            <person name="Henrissat B."/>
            <person name="Matheny P.B."/>
            <person name="Labbe J."/>
            <person name="Martin F.M."/>
        </authorList>
    </citation>
    <scope>NUCLEOTIDE SEQUENCE</scope>
    <source>
        <strain evidence="1">BPL690</strain>
    </source>
</reference>
<protein>
    <submittedName>
        <fullName evidence="1">Uncharacterized protein</fullName>
    </submittedName>
</protein>
<name>A0AAD4LYV9_9AGAM</name>
<sequence length="108" mass="12374">MGLFIKRTFWSRTEIFATLAFLFAIMTRLCHSWTSQPSSWPTSAILILLRPVLILYPSQFYTRLSDSHCALPLFRGGVHSYIQCQPNNFLGAEKMNPIASTEVAYEQK</sequence>
<dbReference type="EMBL" id="WTXG01000087">
    <property type="protein sequence ID" value="KAI0293869.1"/>
    <property type="molecule type" value="Genomic_DNA"/>
</dbReference>
<accession>A0AAD4LYV9</accession>
<keyword evidence="2" id="KW-1185">Reference proteome</keyword>
<proteinExistence type="predicted"/>